<evidence type="ECO:0000313" key="2">
    <source>
        <dbReference type="Proteomes" id="UP000050421"/>
    </source>
</evidence>
<name>A0A0P7YU66_9BACT</name>
<proteinExistence type="predicted"/>
<dbReference type="AlphaFoldDB" id="A0A0P7YU66"/>
<reference evidence="1 2" key="1">
    <citation type="submission" date="2015-09" db="EMBL/GenBank/DDBJ databases">
        <title>Identification and resolution of microdiversity through metagenomic sequencing of parallel consortia.</title>
        <authorList>
            <person name="Nelson W.C."/>
            <person name="Romine M.F."/>
            <person name="Lindemann S.R."/>
        </authorList>
    </citation>
    <scope>NUCLEOTIDE SEQUENCE [LARGE SCALE GENOMIC DNA]</scope>
    <source>
        <strain evidence="1">HL-49</strain>
    </source>
</reference>
<dbReference type="Proteomes" id="UP000050421">
    <property type="component" value="Unassembled WGS sequence"/>
</dbReference>
<organism evidence="1 2">
    <name type="scientific">Algoriphagus marincola HL-49</name>
    <dbReference type="NCBI Taxonomy" id="1305737"/>
    <lineage>
        <taxon>Bacteria</taxon>
        <taxon>Pseudomonadati</taxon>
        <taxon>Bacteroidota</taxon>
        <taxon>Cytophagia</taxon>
        <taxon>Cytophagales</taxon>
        <taxon>Cyclobacteriaceae</taxon>
        <taxon>Algoriphagus</taxon>
    </lineage>
</organism>
<comment type="caution">
    <text evidence="1">The sequence shown here is derived from an EMBL/GenBank/DDBJ whole genome shotgun (WGS) entry which is preliminary data.</text>
</comment>
<dbReference type="PATRIC" id="fig|1305737.6.peg.1329"/>
<accession>A0A0P7YU66</accession>
<protein>
    <submittedName>
        <fullName evidence="1">Uncharacterized protein</fullName>
    </submittedName>
</protein>
<gene>
    <name evidence="1" type="ORF">HLUCCX10_03265</name>
</gene>
<sequence length="234" mass="26352">MDKLAKKELSGKRSKQVDITQKIIRMELKRIEFGIGETGSYSLKSMKKLLIISSASAILATGCTSSSNKDTTGEQAGESITKTETATDRIINFPKVEVPFDEGSAQRCVFTINEIDAYAMVSARKDTLMNLGDEGETPISIWYDESARPIKIEQAVKGDSGQISGVFRYYFINGKLWLADWLFAKYLFDEDEQLAYWLGETWSISETKDSANFDERQKQVTEPLKTILKNLNLK</sequence>
<evidence type="ECO:0000313" key="1">
    <source>
        <dbReference type="EMBL" id="KPQ19207.1"/>
    </source>
</evidence>
<dbReference type="EMBL" id="LJXT01000013">
    <property type="protein sequence ID" value="KPQ19207.1"/>
    <property type="molecule type" value="Genomic_DNA"/>
</dbReference>